<keyword evidence="2" id="KW-1185">Reference proteome</keyword>
<protein>
    <submittedName>
        <fullName evidence="1">Uncharacterized protein</fullName>
    </submittedName>
</protein>
<evidence type="ECO:0000313" key="2">
    <source>
        <dbReference type="Proteomes" id="UP000192132"/>
    </source>
</evidence>
<reference evidence="1 2" key="1">
    <citation type="submission" date="2016-10" db="EMBL/GenBank/DDBJ databases">
        <title>Draft Genome sequence of Alkanindiges sp. strain H1.</title>
        <authorList>
            <person name="Subhash Y."/>
            <person name="Lee S."/>
        </authorList>
    </citation>
    <scope>NUCLEOTIDE SEQUENCE [LARGE SCALE GENOMIC DNA]</scope>
    <source>
        <strain evidence="1 2">H1</strain>
    </source>
</reference>
<dbReference type="EMBL" id="MLCN01000043">
    <property type="protein sequence ID" value="ONG37855.1"/>
    <property type="molecule type" value="Genomic_DNA"/>
</dbReference>
<accession>A0A1S8CS78</accession>
<evidence type="ECO:0000313" key="1">
    <source>
        <dbReference type="EMBL" id="ONG37855.1"/>
    </source>
</evidence>
<name>A0A1S8CS78_9GAMM</name>
<gene>
    <name evidence="1" type="ORF">BKE30_13685</name>
</gene>
<dbReference type="STRING" id="1907941.BKE30_13685"/>
<sequence>MVAKLLFLSPNVFAISASEAVNQGKALSTSEHTKVSDTDFKTVVPNYSANVSEASTYNTSKIPNQQGAALKNYCNTTSLDSMSEEKRQQCNAINLTTYNSKVQGTFKLDPKTDPLLILTDKFLKAQKNNPNGISLQCDPDQPIKTKGQVASCNATTKNTIKRCVTPLNMTCASKSSNTCSGVGGINPDKIIKQDSEGSFTYANNILTFGIGSGQGSGYRKATFKMDIEDVKETEIFELQTYYYDNGTRLSINGQEVLAANWYASNDDYSRSPVSYIKDLKPYLVSGNNEVVLENRNHAGPYQSSVTIKAKENCPCTESWGQETCVVETCLPKTVQVCNQSTAGICSASGGILASTFKLDSVISGGLSYTLSLSNGVLVVGATSDSSNYDLGEKVITYSFDLKNAAALGKFSLKKTAWDDGIQILINNQLVRSNGYYVHHRDEVSSSNEITDLRPFLKDGKNTLTLKTFNVISLFNTRAEFDVDVACDCYEQEDQNSCANP</sequence>
<comment type="caution">
    <text evidence="1">The sequence shown here is derived from an EMBL/GenBank/DDBJ whole genome shotgun (WGS) entry which is preliminary data.</text>
</comment>
<dbReference type="AlphaFoldDB" id="A0A1S8CS78"/>
<proteinExistence type="predicted"/>
<dbReference type="Proteomes" id="UP000192132">
    <property type="component" value="Unassembled WGS sequence"/>
</dbReference>
<organism evidence="1 2">
    <name type="scientific">Alkanindiges hydrocarboniclasticus</name>
    <dbReference type="NCBI Taxonomy" id="1907941"/>
    <lineage>
        <taxon>Bacteria</taxon>
        <taxon>Pseudomonadati</taxon>
        <taxon>Pseudomonadota</taxon>
        <taxon>Gammaproteobacteria</taxon>
        <taxon>Moraxellales</taxon>
        <taxon>Moraxellaceae</taxon>
        <taxon>Alkanindiges</taxon>
    </lineage>
</organism>